<dbReference type="SUPFAM" id="SSF46689">
    <property type="entry name" value="Homeodomain-like"/>
    <property type="match status" value="1"/>
</dbReference>
<dbReference type="GO" id="GO:0003700">
    <property type="term" value="F:DNA-binding transcription factor activity"/>
    <property type="evidence" value="ECO:0007669"/>
    <property type="project" value="InterPro"/>
</dbReference>
<keyword evidence="2" id="KW-0238">DNA-binding</keyword>
<dbReference type="InterPro" id="IPR053142">
    <property type="entry name" value="PchR_regulatory_protein"/>
</dbReference>
<dbReference type="AlphaFoldDB" id="A0A1B9XY54"/>
<sequence>MTVINITATDVIGAVEQIQKVIGGEITERWGEYVLEVDSNLAKGKITFLTFEWGGNVLQYDITFLDDIRVAIDASEFNPIHFTYTTEGHTFHKFELENKKRKLEQYQSVIITSKDGGYNYRYFEKNVKINMHLIQINRVLFIKKRLNDASVLNQRLYEVFHDDQHENVFAYFGTYNLKLANLIKQYNGIKQKGMIRILIKEGIVYQILSEHMLQHNKDIKRNKKPSTSLTKKEISLVRKVGQRILKNVAEDYNVEDLANNIGITQVKLQEGFKLLFSRTVIEYIRHVRLEEARDLMNTTDYNISQIVYSIGFSSRSYFSKIFKRKYGINPSEFLKNKQEKIIKLQ</sequence>
<dbReference type="InterPro" id="IPR020449">
    <property type="entry name" value="Tscrpt_reg_AraC-type_HTH"/>
</dbReference>
<dbReference type="EMBL" id="MAKX01000013">
    <property type="protein sequence ID" value="OCK42483.1"/>
    <property type="molecule type" value="Genomic_DNA"/>
</dbReference>
<comment type="caution">
    <text evidence="5">The sequence shown here is derived from an EMBL/GenBank/DDBJ whole genome shotgun (WGS) entry which is preliminary data.</text>
</comment>
<dbReference type="PANTHER" id="PTHR47893:SF1">
    <property type="entry name" value="REGULATORY PROTEIN PCHR"/>
    <property type="match status" value="1"/>
</dbReference>
<dbReference type="PANTHER" id="PTHR47893">
    <property type="entry name" value="REGULATORY PROTEIN PCHR"/>
    <property type="match status" value="1"/>
</dbReference>
<evidence type="ECO:0000256" key="1">
    <source>
        <dbReference type="ARBA" id="ARBA00023015"/>
    </source>
</evidence>
<dbReference type="GO" id="GO:0043565">
    <property type="term" value="F:sequence-specific DNA binding"/>
    <property type="evidence" value="ECO:0007669"/>
    <property type="project" value="InterPro"/>
</dbReference>
<reference evidence="5 6" key="1">
    <citation type="submission" date="2016-06" db="EMBL/GenBank/DDBJ databases">
        <title>Draft Genome Sequence of Tenacibaculum soleae UCD-KL19.</title>
        <authorList>
            <person name="Eisen J.A."/>
            <person name="Coil D.A."/>
            <person name="Lujan K.M."/>
        </authorList>
    </citation>
    <scope>NUCLEOTIDE SEQUENCE [LARGE SCALE GENOMIC DNA]</scope>
    <source>
        <strain evidence="5 6">UCD-KL19</strain>
    </source>
</reference>
<evidence type="ECO:0000313" key="6">
    <source>
        <dbReference type="Proteomes" id="UP000093186"/>
    </source>
</evidence>
<proteinExistence type="predicted"/>
<evidence type="ECO:0000256" key="3">
    <source>
        <dbReference type="ARBA" id="ARBA00023163"/>
    </source>
</evidence>
<dbReference type="SMART" id="SM00342">
    <property type="entry name" value="HTH_ARAC"/>
    <property type="match status" value="1"/>
</dbReference>
<feature type="domain" description="HTH araC/xylS-type" evidence="4">
    <location>
        <begin position="238"/>
        <end position="336"/>
    </location>
</feature>
<dbReference type="Pfam" id="PF12833">
    <property type="entry name" value="HTH_18"/>
    <property type="match status" value="1"/>
</dbReference>
<evidence type="ECO:0000256" key="2">
    <source>
        <dbReference type="ARBA" id="ARBA00023125"/>
    </source>
</evidence>
<organism evidence="5 6">
    <name type="scientific">Tenacibaculum soleae</name>
    <dbReference type="NCBI Taxonomy" id="447689"/>
    <lineage>
        <taxon>Bacteria</taxon>
        <taxon>Pseudomonadati</taxon>
        <taxon>Bacteroidota</taxon>
        <taxon>Flavobacteriia</taxon>
        <taxon>Flavobacteriales</taxon>
        <taxon>Flavobacteriaceae</taxon>
        <taxon>Tenacibaculum</taxon>
    </lineage>
</organism>
<dbReference type="PROSITE" id="PS01124">
    <property type="entry name" value="HTH_ARAC_FAMILY_2"/>
    <property type="match status" value="1"/>
</dbReference>
<dbReference type="OrthoDB" id="2666928at2"/>
<keyword evidence="1" id="KW-0805">Transcription regulation</keyword>
<name>A0A1B9XY54_9FLAO</name>
<keyword evidence="6" id="KW-1185">Reference proteome</keyword>
<dbReference type="RefSeq" id="WP_068705068.1">
    <property type="nucleotide sequence ID" value="NZ_JAUOSW010000006.1"/>
</dbReference>
<dbReference type="InterPro" id="IPR009057">
    <property type="entry name" value="Homeodomain-like_sf"/>
</dbReference>
<accession>A0A1B9XY54</accession>
<dbReference type="Proteomes" id="UP000093186">
    <property type="component" value="Unassembled WGS sequence"/>
</dbReference>
<evidence type="ECO:0000313" key="5">
    <source>
        <dbReference type="EMBL" id="OCK42483.1"/>
    </source>
</evidence>
<dbReference type="PRINTS" id="PR00032">
    <property type="entry name" value="HTHARAC"/>
</dbReference>
<evidence type="ECO:0000259" key="4">
    <source>
        <dbReference type="PROSITE" id="PS01124"/>
    </source>
</evidence>
<protein>
    <submittedName>
        <fullName evidence="5">Transcriptional regulator</fullName>
    </submittedName>
</protein>
<keyword evidence="3" id="KW-0804">Transcription</keyword>
<dbReference type="STRING" id="447689.BA195_09910"/>
<dbReference type="InterPro" id="IPR018060">
    <property type="entry name" value="HTH_AraC"/>
</dbReference>
<gene>
    <name evidence="5" type="ORF">BA195_09910</name>
</gene>
<dbReference type="Gene3D" id="1.10.10.60">
    <property type="entry name" value="Homeodomain-like"/>
    <property type="match status" value="1"/>
</dbReference>